<keyword evidence="2" id="KW-0732">Signal</keyword>
<sequence length="76" mass="8551">MKFLRFLYLFAIFLTGSFSVIAHPGHGPEHIDPHSVLHYVTSLVHLIPLITVLGIILFAILKRRTASASSKRISRK</sequence>
<protein>
    <submittedName>
        <fullName evidence="3">Uncharacterized protein</fullName>
    </submittedName>
</protein>
<keyword evidence="1" id="KW-0812">Transmembrane</keyword>
<organism evidence="3">
    <name type="scientific">Roseihalotalea indica</name>
    <dbReference type="NCBI Taxonomy" id="2867963"/>
    <lineage>
        <taxon>Bacteria</taxon>
        <taxon>Pseudomonadati</taxon>
        <taxon>Bacteroidota</taxon>
        <taxon>Cytophagia</taxon>
        <taxon>Cytophagales</taxon>
        <taxon>Catalimonadaceae</taxon>
        <taxon>Roseihalotalea</taxon>
    </lineage>
</organism>
<proteinExistence type="predicted"/>
<dbReference type="EMBL" id="CP120682">
    <property type="protein sequence ID" value="WKN36692.1"/>
    <property type="molecule type" value="Genomic_DNA"/>
</dbReference>
<feature type="signal peptide" evidence="2">
    <location>
        <begin position="1"/>
        <end position="22"/>
    </location>
</feature>
<reference evidence="3" key="1">
    <citation type="journal article" date="2023" name="Comput. Struct. Biotechnol. J.">
        <title>Discovery of a novel marine Bacteroidetes with a rich repertoire of carbohydrate-active enzymes.</title>
        <authorList>
            <person name="Chen B."/>
            <person name="Liu G."/>
            <person name="Chen Q."/>
            <person name="Wang H."/>
            <person name="Liu L."/>
            <person name="Tang K."/>
        </authorList>
    </citation>
    <scope>NUCLEOTIDE SEQUENCE</scope>
    <source>
        <strain evidence="3">TK19036</strain>
    </source>
</reference>
<keyword evidence="1" id="KW-0472">Membrane</keyword>
<dbReference type="AlphaFoldDB" id="A0AA49GLV6"/>
<gene>
    <name evidence="3" type="ORF">K4G66_30475</name>
</gene>
<reference evidence="3" key="2">
    <citation type="journal article" date="2024" name="Antonie Van Leeuwenhoek">
        <title>Roseihalotalea indica gen. nov., sp. nov., a halophilic Bacteroidetes from mesopelagic Southwest Indian Ocean with higher carbohydrate metabolic potential.</title>
        <authorList>
            <person name="Chen B."/>
            <person name="Zhang M."/>
            <person name="Lin D."/>
            <person name="Ye J."/>
            <person name="Tang K."/>
        </authorList>
    </citation>
    <scope>NUCLEOTIDE SEQUENCE</scope>
    <source>
        <strain evidence="3">TK19036</strain>
    </source>
</reference>
<evidence type="ECO:0000256" key="2">
    <source>
        <dbReference type="SAM" id="SignalP"/>
    </source>
</evidence>
<feature type="transmembrane region" description="Helical" evidence="1">
    <location>
        <begin position="38"/>
        <end position="61"/>
    </location>
</feature>
<feature type="chain" id="PRO_5041426903" evidence="2">
    <location>
        <begin position="23"/>
        <end position="76"/>
    </location>
</feature>
<evidence type="ECO:0000256" key="1">
    <source>
        <dbReference type="SAM" id="Phobius"/>
    </source>
</evidence>
<name>A0AA49GLV6_9BACT</name>
<evidence type="ECO:0000313" key="3">
    <source>
        <dbReference type="EMBL" id="WKN36692.1"/>
    </source>
</evidence>
<keyword evidence="1" id="KW-1133">Transmembrane helix</keyword>
<accession>A0AA49GLV6</accession>